<reference evidence="6" key="1">
    <citation type="submission" date="2020-07" db="EMBL/GenBank/DDBJ databases">
        <title>Huge and variable diversity of episymbiotic CPR bacteria and DPANN archaea in groundwater ecosystems.</title>
        <authorList>
            <person name="He C.Y."/>
            <person name="Keren R."/>
            <person name="Whittaker M."/>
            <person name="Farag I.F."/>
            <person name="Doudna J."/>
            <person name="Cate J.H.D."/>
            <person name="Banfield J.F."/>
        </authorList>
    </citation>
    <scope>NUCLEOTIDE SEQUENCE</scope>
    <source>
        <strain evidence="6">NC_groundwater_763_Ag_S-0.2um_68_21</strain>
    </source>
</reference>
<dbReference type="PANTHER" id="PTHR11103">
    <property type="entry name" value="SLR1189 PROTEIN"/>
    <property type="match status" value="1"/>
</dbReference>
<sequence length="295" mass="30583">MSLLDEWLAGSGLLIGDGAMGTMLQAAGLEPGDAPERLNTASPKVVRSIHEAYIAAGADVVTTNTFGGNRFRLSLHGLNGCTRELNQAGAGIAREAADGSGRRVLVAGSAGPTGALLQPVGELSFEDARDIFAEQCRGLAEGGADFILLETMSDLEEVRAGAEGARVACGLPVFCTMTFDTHGRTMMGVSPRRAALEMAGAGIRAIGSNCGNGPSEMEKILNEMSLANPGLPLIVQSNAGIPRAREGEVRYEAGAREMAAHAVRCREGGARYIGGCCGTTPAHIRAMSEALRRGN</sequence>
<dbReference type="SUPFAM" id="SSF82282">
    <property type="entry name" value="Homocysteine S-methyltransferase"/>
    <property type="match status" value="1"/>
</dbReference>
<feature type="binding site" evidence="3 4">
    <location>
        <position position="276"/>
    </location>
    <ligand>
        <name>Zn(2+)</name>
        <dbReference type="ChEBI" id="CHEBI:29105"/>
    </ligand>
</feature>
<keyword evidence="1 4" id="KW-0489">Methyltransferase</keyword>
<feature type="domain" description="Hcy-binding" evidence="5">
    <location>
        <begin position="2"/>
        <end position="291"/>
    </location>
</feature>
<evidence type="ECO:0000256" key="1">
    <source>
        <dbReference type="ARBA" id="ARBA00022603"/>
    </source>
</evidence>
<name>A0A932HZB7_UNCTE</name>
<proteinExistence type="predicted"/>
<feature type="binding site" evidence="3 4">
    <location>
        <position position="210"/>
    </location>
    <ligand>
        <name>Zn(2+)</name>
        <dbReference type="ChEBI" id="CHEBI:29105"/>
    </ligand>
</feature>
<organism evidence="6 7">
    <name type="scientific">Tectimicrobiota bacterium</name>
    <dbReference type="NCBI Taxonomy" id="2528274"/>
    <lineage>
        <taxon>Bacteria</taxon>
        <taxon>Pseudomonadati</taxon>
        <taxon>Nitrospinota/Tectimicrobiota group</taxon>
        <taxon>Candidatus Tectimicrobiota</taxon>
    </lineage>
</organism>
<dbReference type="EMBL" id="JACPUR010000013">
    <property type="protein sequence ID" value="MBI3126932.1"/>
    <property type="molecule type" value="Genomic_DNA"/>
</dbReference>
<keyword evidence="2 4" id="KW-0808">Transferase</keyword>
<dbReference type="AlphaFoldDB" id="A0A932HZB7"/>
<evidence type="ECO:0000256" key="3">
    <source>
        <dbReference type="PIRSR" id="PIRSR037505-2"/>
    </source>
</evidence>
<keyword evidence="3 4" id="KW-0862">Zinc</keyword>
<accession>A0A932HZB7</accession>
<evidence type="ECO:0000313" key="7">
    <source>
        <dbReference type="Proteomes" id="UP000782312"/>
    </source>
</evidence>
<dbReference type="Proteomes" id="UP000782312">
    <property type="component" value="Unassembled WGS sequence"/>
</dbReference>
<dbReference type="InterPro" id="IPR003726">
    <property type="entry name" value="HCY_dom"/>
</dbReference>
<dbReference type="InterPro" id="IPR017226">
    <property type="entry name" value="BHMT-like"/>
</dbReference>
<gene>
    <name evidence="6" type="ORF">HYZ11_04940</name>
</gene>
<dbReference type="GO" id="GO:0008270">
    <property type="term" value="F:zinc ion binding"/>
    <property type="evidence" value="ECO:0007669"/>
    <property type="project" value="InterPro"/>
</dbReference>
<dbReference type="GO" id="GO:0009086">
    <property type="term" value="P:methionine biosynthetic process"/>
    <property type="evidence" value="ECO:0007669"/>
    <property type="project" value="InterPro"/>
</dbReference>
<protein>
    <submittedName>
        <fullName evidence="6">Homocysteine S-methyltransferase family protein</fullName>
    </submittedName>
</protein>
<dbReference type="PANTHER" id="PTHR11103:SF18">
    <property type="entry name" value="SLR1189 PROTEIN"/>
    <property type="match status" value="1"/>
</dbReference>
<comment type="caution">
    <text evidence="6">The sequence shown here is derived from an EMBL/GenBank/DDBJ whole genome shotgun (WGS) entry which is preliminary data.</text>
</comment>
<dbReference type="GO" id="GO:0008168">
    <property type="term" value="F:methyltransferase activity"/>
    <property type="evidence" value="ECO:0007669"/>
    <property type="project" value="UniProtKB-UniRule"/>
</dbReference>
<feature type="binding site" evidence="3 4">
    <location>
        <position position="277"/>
    </location>
    <ligand>
        <name>Zn(2+)</name>
        <dbReference type="ChEBI" id="CHEBI:29105"/>
    </ligand>
</feature>
<dbReference type="PIRSF" id="PIRSF037505">
    <property type="entry name" value="Betaine_HMT"/>
    <property type="match status" value="1"/>
</dbReference>
<evidence type="ECO:0000313" key="6">
    <source>
        <dbReference type="EMBL" id="MBI3126932.1"/>
    </source>
</evidence>
<dbReference type="PROSITE" id="PS50970">
    <property type="entry name" value="HCY"/>
    <property type="match status" value="1"/>
</dbReference>
<keyword evidence="3 4" id="KW-0479">Metal-binding</keyword>
<dbReference type="Gene3D" id="3.20.20.330">
    <property type="entry name" value="Homocysteine-binding-like domain"/>
    <property type="match status" value="1"/>
</dbReference>
<evidence type="ECO:0000256" key="4">
    <source>
        <dbReference type="PROSITE-ProRule" id="PRU00333"/>
    </source>
</evidence>
<dbReference type="GO" id="GO:0032259">
    <property type="term" value="P:methylation"/>
    <property type="evidence" value="ECO:0007669"/>
    <property type="project" value="UniProtKB-KW"/>
</dbReference>
<comment type="cofactor">
    <cofactor evidence="3">
        <name>Zn(2+)</name>
        <dbReference type="ChEBI" id="CHEBI:29105"/>
    </cofactor>
    <text evidence="3">Binds 1 zinc ion per subunit.</text>
</comment>
<evidence type="ECO:0000259" key="5">
    <source>
        <dbReference type="PROSITE" id="PS50970"/>
    </source>
</evidence>
<dbReference type="Pfam" id="PF02574">
    <property type="entry name" value="S-methyl_trans"/>
    <property type="match status" value="1"/>
</dbReference>
<evidence type="ECO:0000256" key="2">
    <source>
        <dbReference type="ARBA" id="ARBA00022679"/>
    </source>
</evidence>
<dbReference type="InterPro" id="IPR036589">
    <property type="entry name" value="HCY_dom_sf"/>
</dbReference>